<accession>A0A1J6IXR7</accession>
<feature type="region of interest" description="Disordered" evidence="3">
    <location>
        <begin position="671"/>
        <end position="690"/>
    </location>
</feature>
<evidence type="ECO:0008006" key="6">
    <source>
        <dbReference type="Google" id="ProtNLM"/>
    </source>
</evidence>
<dbReference type="InterPro" id="IPR003889">
    <property type="entry name" value="FYrich_C"/>
</dbReference>
<dbReference type="Gene3D" id="3.30.160.360">
    <property type="match status" value="1"/>
</dbReference>
<dbReference type="InterPro" id="IPR036322">
    <property type="entry name" value="WD40_repeat_dom_sf"/>
</dbReference>
<protein>
    <recommendedName>
        <fullName evidence="6">FYR C-terminal domain-containing protein</fullName>
    </recommendedName>
</protein>
<evidence type="ECO:0000313" key="5">
    <source>
        <dbReference type="Proteomes" id="UP000187609"/>
    </source>
</evidence>
<comment type="subcellular location">
    <subcellularLocation>
        <location evidence="1">Nucleus</location>
    </subcellularLocation>
</comment>
<dbReference type="PROSITE" id="PS51542">
    <property type="entry name" value="FYRN"/>
    <property type="match status" value="1"/>
</dbReference>
<name>A0A1J6IXR7_NICAT</name>
<dbReference type="GO" id="GO:0140993">
    <property type="term" value="F:histone modifying activity"/>
    <property type="evidence" value="ECO:0007669"/>
    <property type="project" value="UniProtKB-ARBA"/>
</dbReference>
<organism evidence="4 5">
    <name type="scientific">Nicotiana attenuata</name>
    <name type="common">Coyote tobacco</name>
    <dbReference type="NCBI Taxonomy" id="49451"/>
    <lineage>
        <taxon>Eukaryota</taxon>
        <taxon>Viridiplantae</taxon>
        <taxon>Streptophyta</taxon>
        <taxon>Embryophyta</taxon>
        <taxon>Tracheophyta</taxon>
        <taxon>Spermatophyta</taxon>
        <taxon>Magnoliopsida</taxon>
        <taxon>eudicotyledons</taxon>
        <taxon>Gunneridae</taxon>
        <taxon>Pentapetalae</taxon>
        <taxon>asterids</taxon>
        <taxon>lamiids</taxon>
        <taxon>Solanales</taxon>
        <taxon>Solanaceae</taxon>
        <taxon>Nicotianoideae</taxon>
        <taxon>Nicotianeae</taxon>
        <taxon>Nicotiana</taxon>
    </lineage>
</organism>
<evidence type="ECO:0000256" key="2">
    <source>
        <dbReference type="ARBA" id="ARBA00023242"/>
    </source>
</evidence>
<feature type="compositionally biased region" description="Basic and acidic residues" evidence="3">
    <location>
        <begin position="443"/>
        <end position="455"/>
    </location>
</feature>
<dbReference type="PANTHER" id="PTHR22715:SF1">
    <property type="entry name" value="DNA BINDING PROTEIN"/>
    <property type="match status" value="1"/>
</dbReference>
<keyword evidence="2" id="KW-0539">Nucleus</keyword>
<comment type="caution">
    <text evidence="4">The sequence shown here is derived from an EMBL/GenBank/DDBJ whole genome shotgun (WGS) entry which is preliminary data.</text>
</comment>
<dbReference type="STRING" id="49451.A0A1J6IXR7"/>
<proteinExistence type="predicted"/>
<evidence type="ECO:0000256" key="3">
    <source>
        <dbReference type="SAM" id="MobiDB-lite"/>
    </source>
</evidence>
<dbReference type="AlphaFoldDB" id="A0A1J6IXR7"/>
<keyword evidence="5" id="KW-1185">Reference proteome</keyword>
<feature type="region of interest" description="Disordered" evidence="3">
    <location>
        <begin position="226"/>
        <end position="249"/>
    </location>
</feature>
<feature type="compositionally biased region" description="Polar residues" evidence="3">
    <location>
        <begin position="141"/>
        <end position="153"/>
    </location>
</feature>
<dbReference type="GO" id="GO:0048731">
    <property type="term" value="P:system development"/>
    <property type="evidence" value="ECO:0007669"/>
    <property type="project" value="UniProtKB-ARBA"/>
</dbReference>
<dbReference type="Gramene" id="OIT05336">
    <property type="protein sequence ID" value="OIT05336"/>
    <property type="gene ID" value="A4A49_19649"/>
</dbReference>
<dbReference type="KEGG" id="nau:109224070"/>
<dbReference type="PROSITE" id="PS51543">
    <property type="entry name" value="FYRC"/>
    <property type="match status" value="1"/>
</dbReference>
<dbReference type="InterPro" id="IPR003888">
    <property type="entry name" value="FYrich_N"/>
</dbReference>
<feature type="region of interest" description="Disordered" evidence="3">
    <location>
        <begin position="433"/>
        <end position="465"/>
    </location>
</feature>
<dbReference type="OrthoDB" id="1928087at2759"/>
<dbReference type="GO" id="GO:0051726">
    <property type="term" value="P:regulation of cell cycle"/>
    <property type="evidence" value="ECO:0007669"/>
    <property type="project" value="TreeGrafter"/>
</dbReference>
<dbReference type="Proteomes" id="UP000187609">
    <property type="component" value="Unassembled WGS sequence"/>
</dbReference>
<sequence>MAKSNLEKSDGLEILSIGKLYTGQWDKKYWSSSRGKDRYPYPIGYNALRTQNGITYKMEIHEGLNGPLFTISSTDGNSCSGQTADIVWESFQKRGYQIKLLRGKRYSSKIDGVEFFGFKNTFVQRLLRELVTNISGMPEQNILSSNSLGNETSEAVKPTENAGSKADPNLLPHMAKSQSAAKRNRKARTNNTKSPANSCLKKPRRQNKSCNVKALNSDQQEYGEHLHPFSANKGSPSSSEALQESETSQTIIEREKILVLVEESFDKDDHLKVDSLSSQGGMKHLNPENNLPLEESMKILKDGKPFDRSKVLEEQVIKNQMAEDKDEEPPVTNEIQRINDANLWAPDTLDHPPDDSFNLAADIVKDGVAAVTTASPDSLIIDSHPQSEMDTSCLEVNSERNESDSVGHEIANSMMTLLLPRALPLLSTYTRKKKNVKNSPEISGRDSQDENKKIDTSVSELDETSMLRQKENINFSVQDYVPASTACSLAEAVVPDSFDNAEGGYTPSQGLAQILQVAEVSKEDQSVRGLQTCRSEIEGPSMNDNSEAKPSVCNGETGTEIENDVLPSTQKFVQASRKEISGTQRTGAIISGRLANVSPSAESMVQHVSLSKSIICRDVRDDSVPETSAGINGMGTSLSLQGSSSMQHQIEQSISADEPHIDGRPLNFHTKERFTNTSGTPSNMASRSQEEEMDWMLNHTETSKFLDSTAIKSEGRLTEKLSRDQHFVRFTGPLSHNQNQKINVSADTTEKNENNENVSMEAHKDLKTESERSGVLKLIAGYDHPMPVSSMLLSTQENDLYICVLCSQPLHEDRTIFMYKVPMAGEERGCPSFIGHASISFPSFGGAFGGDIELDSAAVQLTPIGQSLVLFNSVKAPGCREGDIKCRCSSCASNHFEENAVKIVQIRNGYVSLIAKLKTTPSVCYILVCPPDHLVAVDESGKLYIWVMNSEWSAETEECCLLPPDCPPFCSMKLKRIPKFSSLVLGYNGFGEFSLWDIKKRMLVSKFSAASTSAFQCLPVSLFRWQRKYSDPAGVTEETIDEITDVTRMSFLETSDNQPFCSSEDKDVAIWLLILTSPDPNQPAYESSEQQSGPVHWWRLALLVNNTMIMGNSLDPRATALGFSAGHGIIGRSDGLVYMWELTTGKRLQNLHHFKGSTVSCITTDDSSHGAVAIASDRGQVLVYMRS</sequence>
<dbReference type="OMA" id="AKSMMTF"/>
<dbReference type="InterPro" id="IPR040092">
    <property type="entry name" value="TBRG1"/>
</dbReference>
<dbReference type="InterPro" id="IPR015943">
    <property type="entry name" value="WD40/YVTN_repeat-like_dom_sf"/>
</dbReference>
<dbReference type="GO" id="GO:0005634">
    <property type="term" value="C:nucleus"/>
    <property type="evidence" value="ECO:0007669"/>
    <property type="project" value="UniProtKB-SubCell"/>
</dbReference>
<feature type="region of interest" description="Disordered" evidence="3">
    <location>
        <begin position="139"/>
        <end position="211"/>
    </location>
</feature>
<feature type="compositionally biased region" description="Polar residues" evidence="3">
    <location>
        <begin position="675"/>
        <end position="687"/>
    </location>
</feature>
<dbReference type="PANTHER" id="PTHR22715">
    <property type="entry name" value="TRANSFORMING GROWTH FACTOR BETA REGULATED GENE 1"/>
    <property type="match status" value="1"/>
</dbReference>
<dbReference type="Gene3D" id="2.130.10.10">
    <property type="entry name" value="YVTN repeat-like/Quinoprotein amine dehydrogenase"/>
    <property type="match status" value="1"/>
</dbReference>
<evidence type="ECO:0000313" key="4">
    <source>
        <dbReference type="EMBL" id="OIT05336.1"/>
    </source>
</evidence>
<feature type="compositionally biased region" description="Polar residues" evidence="3">
    <location>
        <begin position="232"/>
        <end position="249"/>
    </location>
</feature>
<evidence type="ECO:0000256" key="1">
    <source>
        <dbReference type="ARBA" id="ARBA00004123"/>
    </source>
</evidence>
<dbReference type="SUPFAM" id="SSF50978">
    <property type="entry name" value="WD40 repeat-like"/>
    <property type="match status" value="1"/>
</dbReference>
<gene>
    <name evidence="4" type="ORF">A4A49_19649</name>
</gene>
<dbReference type="EMBL" id="MJEQ01037185">
    <property type="protein sequence ID" value="OIT05336.1"/>
    <property type="molecule type" value="Genomic_DNA"/>
</dbReference>
<reference evidence="4" key="1">
    <citation type="submission" date="2016-11" db="EMBL/GenBank/DDBJ databases">
        <title>The genome of Nicotiana attenuata.</title>
        <authorList>
            <person name="Xu S."/>
            <person name="Brockmoeller T."/>
            <person name="Gaquerel E."/>
            <person name="Navarro A."/>
            <person name="Kuhl H."/>
            <person name="Gase K."/>
            <person name="Ling Z."/>
            <person name="Zhou W."/>
            <person name="Kreitzer C."/>
            <person name="Stanke M."/>
            <person name="Tang H."/>
            <person name="Lyons E."/>
            <person name="Pandey P."/>
            <person name="Pandey S.P."/>
            <person name="Timmermann B."/>
            <person name="Baldwin I.T."/>
        </authorList>
    </citation>
    <scope>NUCLEOTIDE SEQUENCE [LARGE SCALE GENOMIC DNA]</scope>
    <source>
        <strain evidence="4">UT</strain>
    </source>
</reference>